<dbReference type="Pfam" id="PF03601">
    <property type="entry name" value="Cons_hypoth698"/>
    <property type="match status" value="1"/>
</dbReference>
<dbReference type="PANTHER" id="PTHR30106:SF1">
    <property type="entry name" value="UPF0324 MEMBRANE PROTEIN FN0533"/>
    <property type="match status" value="1"/>
</dbReference>
<keyword evidence="3" id="KW-1003">Cell membrane</keyword>
<sequence>MQQSETTTRTLQQPAISKPLFITAAAATLLPVVSPPIALLLGILLAQTTGNPFARVTGKMTHWLLQLSVIGLGFGMNAHSALKAGKEGFLLTIASITCTLLLGWGLARLLKIDKHTGHLISSGTAICGGSAIAAIAPVVKANEKQMSVSLGIIFLLNSAALFLFPVLGHLFELSQTQFGLWSAIAIHDTSSVVGAASKYGDEALQVATMVKLSRALWIIPVALITSLLFRNGGSKIKIPWFIGIFVLAMLANTFLTLGNISHIMTSSAKTGLSLTLFLIGANLTREVLRSIGWKPLLLGILLWAFISASALMAILWLH</sequence>
<name>A0A327W1U6_9BACT</name>
<feature type="transmembrane region" description="Helical" evidence="7">
    <location>
        <begin position="89"/>
        <end position="107"/>
    </location>
</feature>
<feature type="transmembrane region" description="Helical" evidence="7">
    <location>
        <begin position="20"/>
        <end position="43"/>
    </location>
</feature>
<organism evidence="8 9">
    <name type="scientific">Chitinophaga dinghuensis</name>
    <dbReference type="NCBI Taxonomy" id="1539050"/>
    <lineage>
        <taxon>Bacteria</taxon>
        <taxon>Pseudomonadati</taxon>
        <taxon>Bacteroidota</taxon>
        <taxon>Chitinophagia</taxon>
        <taxon>Chitinophagales</taxon>
        <taxon>Chitinophagaceae</taxon>
        <taxon>Chitinophaga</taxon>
    </lineage>
</organism>
<evidence type="ECO:0000256" key="4">
    <source>
        <dbReference type="ARBA" id="ARBA00022692"/>
    </source>
</evidence>
<evidence type="ECO:0000256" key="1">
    <source>
        <dbReference type="ARBA" id="ARBA00004651"/>
    </source>
</evidence>
<dbReference type="OrthoDB" id="9811391at2"/>
<dbReference type="Proteomes" id="UP000249819">
    <property type="component" value="Unassembled WGS sequence"/>
</dbReference>
<protein>
    <submittedName>
        <fullName evidence="8">Putative integral membrane protein (TIGR00698 family)</fullName>
    </submittedName>
</protein>
<evidence type="ECO:0000313" key="9">
    <source>
        <dbReference type="Proteomes" id="UP000249819"/>
    </source>
</evidence>
<evidence type="ECO:0000256" key="7">
    <source>
        <dbReference type="SAM" id="Phobius"/>
    </source>
</evidence>
<evidence type="ECO:0000256" key="2">
    <source>
        <dbReference type="ARBA" id="ARBA00007977"/>
    </source>
</evidence>
<comment type="caution">
    <text evidence="8">The sequence shown here is derived from an EMBL/GenBank/DDBJ whole genome shotgun (WGS) entry which is preliminary data.</text>
</comment>
<feature type="transmembrane region" description="Helical" evidence="7">
    <location>
        <begin position="241"/>
        <end position="260"/>
    </location>
</feature>
<dbReference type="EMBL" id="QLMA01000003">
    <property type="protein sequence ID" value="RAJ83291.1"/>
    <property type="molecule type" value="Genomic_DNA"/>
</dbReference>
<keyword evidence="6 7" id="KW-0472">Membrane</keyword>
<feature type="transmembrane region" description="Helical" evidence="7">
    <location>
        <begin position="151"/>
        <end position="171"/>
    </location>
</feature>
<evidence type="ECO:0000256" key="6">
    <source>
        <dbReference type="ARBA" id="ARBA00023136"/>
    </source>
</evidence>
<keyword evidence="5 7" id="KW-1133">Transmembrane helix</keyword>
<accession>A0A327W1U6</accession>
<feature type="transmembrane region" description="Helical" evidence="7">
    <location>
        <begin position="296"/>
        <end position="317"/>
    </location>
</feature>
<dbReference type="RefSeq" id="WP_111591947.1">
    <property type="nucleotide sequence ID" value="NZ_QLMA01000003.1"/>
</dbReference>
<dbReference type="PANTHER" id="PTHR30106">
    <property type="entry name" value="INNER MEMBRANE PROTEIN YEIH-RELATED"/>
    <property type="match status" value="1"/>
</dbReference>
<reference evidence="8 9" key="1">
    <citation type="submission" date="2018-06" db="EMBL/GenBank/DDBJ databases">
        <title>Genomic Encyclopedia of Archaeal and Bacterial Type Strains, Phase II (KMG-II): from individual species to whole genera.</title>
        <authorList>
            <person name="Goeker M."/>
        </authorList>
    </citation>
    <scope>NUCLEOTIDE SEQUENCE [LARGE SCALE GENOMIC DNA]</scope>
    <source>
        <strain evidence="8 9">DSM 29821</strain>
    </source>
</reference>
<comment type="subcellular location">
    <subcellularLocation>
        <location evidence="1">Cell membrane</location>
        <topology evidence="1">Multi-pass membrane protein</topology>
    </subcellularLocation>
</comment>
<gene>
    <name evidence="8" type="ORF">CLV59_103255</name>
</gene>
<dbReference type="AlphaFoldDB" id="A0A327W1U6"/>
<feature type="transmembrane region" description="Helical" evidence="7">
    <location>
        <begin position="119"/>
        <end position="139"/>
    </location>
</feature>
<dbReference type="GO" id="GO:0005886">
    <property type="term" value="C:plasma membrane"/>
    <property type="evidence" value="ECO:0007669"/>
    <property type="project" value="UniProtKB-SubCell"/>
</dbReference>
<evidence type="ECO:0000313" key="8">
    <source>
        <dbReference type="EMBL" id="RAJ83291.1"/>
    </source>
</evidence>
<evidence type="ECO:0000256" key="5">
    <source>
        <dbReference type="ARBA" id="ARBA00022989"/>
    </source>
</evidence>
<keyword evidence="9" id="KW-1185">Reference proteome</keyword>
<evidence type="ECO:0000256" key="3">
    <source>
        <dbReference type="ARBA" id="ARBA00022475"/>
    </source>
</evidence>
<dbReference type="InterPro" id="IPR018383">
    <property type="entry name" value="UPF0324_pro"/>
</dbReference>
<feature type="transmembrane region" description="Helical" evidence="7">
    <location>
        <begin position="63"/>
        <end position="82"/>
    </location>
</feature>
<proteinExistence type="inferred from homology"/>
<comment type="similarity">
    <text evidence="2">Belongs to the UPF0324 family.</text>
</comment>
<keyword evidence="4 7" id="KW-0812">Transmembrane</keyword>